<dbReference type="InterPro" id="IPR014001">
    <property type="entry name" value="Helicase_ATP-bd"/>
</dbReference>
<feature type="non-terminal residue" evidence="3">
    <location>
        <position position="272"/>
    </location>
</feature>
<evidence type="ECO:0000313" key="3">
    <source>
        <dbReference type="EMBL" id="MFC5946375.1"/>
    </source>
</evidence>
<keyword evidence="3" id="KW-0347">Helicase</keyword>
<dbReference type="PANTHER" id="PTHR47396:SF1">
    <property type="entry name" value="ATP-DEPENDENT HELICASE IRC3-RELATED"/>
    <property type="match status" value="1"/>
</dbReference>
<dbReference type="PROSITE" id="PS51192">
    <property type="entry name" value="HELICASE_ATP_BIND_1"/>
    <property type="match status" value="1"/>
</dbReference>
<dbReference type="EC" id="3.6.4.-" evidence="3"/>
<proteinExistence type="predicted"/>
<dbReference type="InterPro" id="IPR027417">
    <property type="entry name" value="P-loop_NTPase"/>
</dbReference>
<sequence>MVAALDYRRLAAAGKADTVLFVAHRESILNQSLATFRQTLRDGEFGEKLVAGHQPKKWRHVFASIQSLANINLDELDPSRFDMVIVDEFHHAQAPTYRRLLEHLQPRYLLGLTATPERTDGINVGAFFGGRIAYELRLWQALEQQLLVPFHYFGIHDEVSLADVAWRRGRYDETALSELYTGNHARVRLILQAVRDKIAHPGEMRAIGFCVSVQHARFMAGQFTQYGIPSLAVTGDTPLDERRLAVHRLRKGEVNVLFTVDLFNEGVDIPEV</sequence>
<dbReference type="InterPro" id="IPR006935">
    <property type="entry name" value="Helicase/UvrB_N"/>
</dbReference>
<dbReference type="Pfam" id="PF04851">
    <property type="entry name" value="ResIII"/>
    <property type="match status" value="1"/>
</dbReference>
<evidence type="ECO:0000259" key="2">
    <source>
        <dbReference type="PROSITE" id="PS51194"/>
    </source>
</evidence>
<dbReference type="Pfam" id="PF00271">
    <property type="entry name" value="Helicase_C"/>
    <property type="match status" value="1"/>
</dbReference>
<dbReference type="InterPro" id="IPR050742">
    <property type="entry name" value="Helicase_Restrict-Modif_Enz"/>
</dbReference>
<dbReference type="Gene3D" id="3.40.50.300">
    <property type="entry name" value="P-loop containing nucleotide triphosphate hydrolases"/>
    <property type="match status" value="2"/>
</dbReference>
<dbReference type="GO" id="GO:0004386">
    <property type="term" value="F:helicase activity"/>
    <property type="evidence" value="ECO:0007669"/>
    <property type="project" value="UniProtKB-KW"/>
</dbReference>
<protein>
    <submittedName>
        <fullName evidence="3">DEAD/DEAH box helicase</fullName>
        <ecNumber evidence="3">3.6.4.-</ecNumber>
    </submittedName>
</protein>
<reference evidence="4" key="1">
    <citation type="journal article" date="2019" name="Int. J. Syst. Evol. Microbiol.">
        <title>The Global Catalogue of Microorganisms (GCM) 10K type strain sequencing project: providing services to taxonomists for standard genome sequencing and annotation.</title>
        <authorList>
            <consortium name="The Broad Institute Genomics Platform"/>
            <consortium name="The Broad Institute Genome Sequencing Center for Infectious Disease"/>
            <person name="Wu L."/>
            <person name="Ma J."/>
        </authorList>
    </citation>
    <scope>NUCLEOTIDE SEQUENCE [LARGE SCALE GENOMIC DNA]</scope>
    <source>
        <strain evidence="4">CGMCC 4.7173</strain>
    </source>
</reference>
<feature type="domain" description="Helicase C-terminal" evidence="2">
    <location>
        <begin position="186"/>
        <end position="272"/>
    </location>
</feature>
<dbReference type="InterPro" id="IPR001650">
    <property type="entry name" value="Helicase_C-like"/>
</dbReference>
<dbReference type="CDD" id="cd18032">
    <property type="entry name" value="DEXHc_RE_I_III_res"/>
    <property type="match status" value="1"/>
</dbReference>
<dbReference type="Proteomes" id="UP001596207">
    <property type="component" value="Unassembled WGS sequence"/>
</dbReference>
<dbReference type="EMBL" id="JBHSQQ010000688">
    <property type="protein sequence ID" value="MFC5946375.1"/>
    <property type="molecule type" value="Genomic_DNA"/>
</dbReference>
<accession>A0ABW1HZ21</accession>
<dbReference type="PANTHER" id="PTHR47396">
    <property type="entry name" value="TYPE I RESTRICTION ENZYME ECOKI R PROTEIN"/>
    <property type="match status" value="1"/>
</dbReference>
<keyword evidence="3" id="KW-0378">Hydrolase</keyword>
<keyword evidence="4" id="KW-1185">Reference proteome</keyword>
<evidence type="ECO:0000259" key="1">
    <source>
        <dbReference type="PROSITE" id="PS51192"/>
    </source>
</evidence>
<dbReference type="PROSITE" id="PS51194">
    <property type="entry name" value="HELICASE_CTER"/>
    <property type="match status" value="1"/>
</dbReference>
<gene>
    <name evidence="3" type="ORF">ACFPZ4_33730</name>
</gene>
<dbReference type="RefSeq" id="WP_377539362.1">
    <property type="nucleotide sequence ID" value="NZ_JBHSQQ010000688.1"/>
</dbReference>
<feature type="domain" description="Helicase ATP-binding" evidence="1">
    <location>
        <begin position="1"/>
        <end position="120"/>
    </location>
</feature>
<dbReference type="GO" id="GO:0016787">
    <property type="term" value="F:hydrolase activity"/>
    <property type="evidence" value="ECO:0007669"/>
    <property type="project" value="UniProtKB-KW"/>
</dbReference>
<keyword evidence="3" id="KW-0067">ATP-binding</keyword>
<name>A0ABW1HZ21_9ACTN</name>
<keyword evidence="3" id="KW-0547">Nucleotide-binding</keyword>
<dbReference type="SUPFAM" id="SSF52540">
    <property type="entry name" value="P-loop containing nucleoside triphosphate hydrolases"/>
    <property type="match status" value="1"/>
</dbReference>
<organism evidence="3 4">
    <name type="scientific">Micromonospora harpali</name>
    <dbReference type="NCBI Taxonomy" id="1490225"/>
    <lineage>
        <taxon>Bacteria</taxon>
        <taxon>Bacillati</taxon>
        <taxon>Actinomycetota</taxon>
        <taxon>Actinomycetes</taxon>
        <taxon>Micromonosporales</taxon>
        <taxon>Micromonosporaceae</taxon>
        <taxon>Micromonospora</taxon>
    </lineage>
</organism>
<evidence type="ECO:0000313" key="4">
    <source>
        <dbReference type="Proteomes" id="UP001596207"/>
    </source>
</evidence>
<comment type="caution">
    <text evidence="3">The sequence shown here is derived from an EMBL/GenBank/DDBJ whole genome shotgun (WGS) entry which is preliminary data.</text>
</comment>